<keyword evidence="9" id="KW-1185">Reference proteome</keyword>
<feature type="region of interest" description="Disordered" evidence="6">
    <location>
        <begin position="1"/>
        <end position="27"/>
    </location>
</feature>
<evidence type="ECO:0000256" key="3">
    <source>
        <dbReference type="ARBA" id="ARBA00023125"/>
    </source>
</evidence>
<dbReference type="PANTHER" id="PTHR15284:SF0">
    <property type="entry name" value="GH23983P"/>
    <property type="match status" value="1"/>
</dbReference>
<keyword evidence="5" id="KW-0539">Nucleus</keyword>
<organism evidence="8 9">
    <name type="scientific">Gouania willdenowi</name>
    <name type="common">Blunt-snouted clingfish</name>
    <name type="synonym">Lepadogaster willdenowi</name>
    <dbReference type="NCBI Taxonomy" id="441366"/>
    <lineage>
        <taxon>Eukaryota</taxon>
        <taxon>Metazoa</taxon>
        <taxon>Chordata</taxon>
        <taxon>Craniata</taxon>
        <taxon>Vertebrata</taxon>
        <taxon>Euteleostomi</taxon>
        <taxon>Actinopterygii</taxon>
        <taxon>Neopterygii</taxon>
        <taxon>Teleostei</taxon>
        <taxon>Neoteleostei</taxon>
        <taxon>Acanthomorphata</taxon>
        <taxon>Ovalentaria</taxon>
        <taxon>Blenniimorphae</taxon>
        <taxon>Blenniiformes</taxon>
        <taxon>Gobiesocoidei</taxon>
        <taxon>Gobiesocidae</taxon>
        <taxon>Gobiesocinae</taxon>
        <taxon>Gouania</taxon>
    </lineage>
</organism>
<evidence type="ECO:0000313" key="8">
    <source>
        <dbReference type="Ensembl" id="ENSGWIP00000037692.1"/>
    </source>
</evidence>
<dbReference type="Pfam" id="PF07716">
    <property type="entry name" value="bZIP_2"/>
    <property type="match status" value="1"/>
</dbReference>
<dbReference type="Ensembl" id="ENSGWIT00000041047.1">
    <property type="protein sequence ID" value="ENSGWIP00000037692.1"/>
    <property type="gene ID" value="ENSGWIG00000019365.1"/>
</dbReference>
<dbReference type="InterPro" id="IPR046347">
    <property type="entry name" value="bZIP_sf"/>
</dbReference>
<feature type="domain" description="BZIP" evidence="7">
    <location>
        <begin position="8"/>
        <end position="57"/>
    </location>
</feature>
<dbReference type="AlphaFoldDB" id="A0A8C5N8Y5"/>
<keyword evidence="3" id="KW-0238">DNA-binding</keyword>
<evidence type="ECO:0000256" key="2">
    <source>
        <dbReference type="ARBA" id="ARBA00023015"/>
    </source>
</evidence>
<dbReference type="FunFam" id="1.20.5.170:FF:000025">
    <property type="entry name" value="nuclear factor interleukin-3-regulated protein-like"/>
    <property type="match status" value="1"/>
</dbReference>
<reference evidence="8" key="2">
    <citation type="submission" date="2025-08" db="UniProtKB">
        <authorList>
            <consortium name="Ensembl"/>
        </authorList>
    </citation>
    <scope>IDENTIFICATION</scope>
</reference>
<reference evidence="8" key="1">
    <citation type="submission" date="2020-06" db="EMBL/GenBank/DDBJ databases">
        <authorList>
            <consortium name="Wellcome Sanger Institute Data Sharing"/>
        </authorList>
    </citation>
    <scope>NUCLEOTIDE SEQUENCE [LARGE SCALE GENOMIC DNA]</scope>
</reference>
<dbReference type="PROSITE" id="PS50217">
    <property type="entry name" value="BZIP"/>
    <property type="match status" value="1"/>
</dbReference>
<proteinExistence type="inferred from homology"/>
<dbReference type="Proteomes" id="UP000694680">
    <property type="component" value="Chromosome 4"/>
</dbReference>
<evidence type="ECO:0000256" key="1">
    <source>
        <dbReference type="ARBA" id="ARBA00006079"/>
    </source>
</evidence>
<dbReference type="GO" id="GO:0007623">
    <property type="term" value="P:circadian rhythm"/>
    <property type="evidence" value="ECO:0007669"/>
    <property type="project" value="TreeGrafter"/>
</dbReference>
<keyword evidence="2" id="KW-0805">Transcription regulation</keyword>
<sequence length="83" mass="9775">MTPTDKKDNAYWIRRHKNNEAAKRSREKRRLKGLIMQSRLLAVSEENAQLRAQLFKLHCYGSLDYALVHSICFNNTIARKMLL</sequence>
<keyword evidence="4" id="KW-0804">Transcription</keyword>
<evidence type="ECO:0000256" key="5">
    <source>
        <dbReference type="ARBA" id="ARBA00023242"/>
    </source>
</evidence>
<dbReference type="PROSITE" id="PS00036">
    <property type="entry name" value="BZIP_BASIC"/>
    <property type="match status" value="1"/>
</dbReference>
<name>A0A8C5N8Y5_GOUWI</name>
<dbReference type="GO" id="GO:0005634">
    <property type="term" value="C:nucleus"/>
    <property type="evidence" value="ECO:0007669"/>
    <property type="project" value="TreeGrafter"/>
</dbReference>
<protein>
    <recommendedName>
        <fullName evidence="7">BZIP domain-containing protein</fullName>
    </recommendedName>
</protein>
<evidence type="ECO:0000256" key="6">
    <source>
        <dbReference type="SAM" id="MobiDB-lite"/>
    </source>
</evidence>
<evidence type="ECO:0000313" key="9">
    <source>
        <dbReference type="Proteomes" id="UP000694680"/>
    </source>
</evidence>
<dbReference type="GO" id="GO:0003677">
    <property type="term" value="F:DNA binding"/>
    <property type="evidence" value="ECO:0007669"/>
    <property type="project" value="UniProtKB-KW"/>
</dbReference>
<evidence type="ECO:0000259" key="7">
    <source>
        <dbReference type="PROSITE" id="PS50217"/>
    </source>
</evidence>
<dbReference type="GO" id="GO:0003700">
    <property type="term" value="F:DNA-binding transcription factor activity"/>
    <property type="evidence" value="ECO:0007669"/>
    <property type="project" value="InterPro"/>
</dbReference>
<reference evidence="8" key="3">
    <citation type="submission" date="2025-09" db="UniProtKB">
        <authorList>
            <consortium name="Ensembl"/>
        </authorList>
    </citation>
    <scope>IDENTIFICATION</scope>
</reference>
<accession>A0A8C5N8Y5</accession>
<comment type="similarity">
    <text evidence="1">Belongs to the bZIP family. NFIL3 subfamily.</text>
</comment>
<dbReference type="SUPFAM" id="SSF57959">
    <property type="entry name" value="Leucine zipper domain"/>
    <property type="match status" value="1"/>
</dbReference>
<dbReference type="InterPro" id="IPR047229">
    <property type="entry name" value="NFIL3-like"/>
</dbReference>
<dbReference type="SMART" id="SM00338">
    <property type="entry name" value="BRLZ"/>
    <property type="match status" value="1"/>
</dbReference>
<dbReference type="PANTHER" id="PTHR15284">
    <property type="entry name" value="NUCLEAR FACTOR INTERLEUKIN-3-REGULATED PROTEIN"/>
    <property type="match status" value="1"/>
</dbReference>
<dbReference type="Gene3D" id="1.20.5.170">
    <property type="match status" value="1"/>
</dbReference>
<evidence type="ECO:0000256" key="4">
    <source>
        <dbReference type="ARBA" id="ARBA00023163"/>
    </source>
</evidence>
<dbReference type="InterPro" id="IPR004827">
    <property type="entry name" value="bZIP"/>
</dbReference>